<dbReference type="InterPro" id="IPR018146">
    <property type="entry name" value="Glyoxalase_1_CS"/>
</dbReference>
<dbReference type="SUPFAM" id="SSF54593">
    <property type="entry name" value="Glyoxalase/Bleomycin resistance protein/Dihydroxybiphenyl dioxygenase"/>
    <property type="match status" value="1"/>
</dbReference>
<dbReference type="PROSITE" id="PS00934">
    <property type="entry name" value="GLYOXALASE_I_1"/>
    <property type="match status" value="1"/>
</dbReference>
<accession>A0A6A6QWB6</accession>
<evidence type="ECO:0000256" key="1">
    <source>
        <dbReference type="ARBA" id="ARBA00022723"/>
    </source>
</evidence>
<evidence type="ECO:0000313" key="4">
    <source>
        <dbReference type="EMBL" id="KAF2496489.1"/>
    </source>
</evidence>
<feature type="signal peptide" evidence="2">
    <location>
        <begin position="1"/>
        <end position="32"/>
    </location>
</feature>
<dbReference type="OrthoDB" id="16820at2759"/>
<dbReference type="Gene3D" id="3.10.180.10">
    <property type="entry name" value="2,3-Dihydroxybiphenyl 1,2-Dioxygenase, domain 1"/>
    <property type="match status" value="1"/>
</dbReference>
<sequence>MIPPFSTLLSLLGTFSALFALSFSCVPPQARGQSPVTIGTDGPADPATVGFNLNHIAIQISNITASRKFYGEVLGLRHIFTFEASEDFAVVYMGHAQGGRNGTGYQTGAEMARDQWNSEGLLELVWSSQNKHIDSAVFGMSHLGLVVPDIQAFQDRLLALKIPVEKKIGELPKKDFGLYFGLHGENPVLPPALKQPISGFVFVRDPDGYLIEVQVQQ</sequence>
<keyword evidence="2" id="KW-0732">Signal</keyword>
<dbReference type="PROSITE" id="PS51819">
    <property type="entry name" value="VOC"/>
    <property type="match status" value="1"/>
</dbReference>
<dbReference type="Pfam" id="PF00903">
    <property type="entry name" value="Glyoxalase"/>
    <property type="match status" value="1"/>
</dbReference>
<keyword evidence="5" id="KW-1185">Reference proteome</keyword>
<feature type="domain" description="VOC" evidence="3">
    <location>
        <begin position="52"/>
        <end position="216"/>
    </location>
</feature>
<dbReference type="EMBL" id="MU004188">
    <property type="protein sequence ID" value="KAF2496489.1"/>
    <property type="molecule type" value="Genomic_DNA"/>
</dbReference>
<dbReference type="InterPro" id="IPR037523">
    <property type="entry name" value="VOC_core"/>
</dbReference>
<evidence type="ECO:0000259" key="3">
    <source>
        <dbReference type="PROSITE" id="PS51819"/>
    </source>
</evidence>
<protein>
    <recommendedName>
        <fullName evidence="3">VOC domain-containing protein</fullName>
    </recommendedName>
</protein>
<dbReference type="Proteomes" id="UP000799750">
    <property type="component" value="Unassembled WGS sequence"/>
</dbReference>
<keyword evidence="1" id="KW-0479">Metal-binding</keyword>
<dbReference type="InterPro" id="IPR004360">
    <property type="entry name" value="Glyas_Fos-R_dOase_dom"/>
</dbReference>
<dbReference type="InterPro" id="IPR029068">
    <property type="entry name" value="Glyas_Bleomycin-R_OHBP_Dase"/>
</dbReference>
<dbReference type="PANTHER" id="PTHR10374:SF19">
    <property type="entry name" value="LYASE (GLO1), PUTATIVE (AFU_ORTHOLOGUE AFUA_2G13550)-RELATED"/>
    <property type="match status" value="1"/>
</dbReference>
<gene>
    <name evidence="4" type="ORF">BU16DRAFT_561304</name>
</gene>
<dbReference type="AlphaFoldDB" id="A0A6A6QWB6"/>
<name>A0A6A6QWB6_9PEZI</name>
<feature type="chain" id="PRO_5025512787" description="VOC domain-containing protein" evidence="2">
    <location>
        <begin position="33"/>
        <end position="217"/>
    </location>
</feature>
<evidence type="ECO:0000313" key="5">
    <source>
        <dbReference type="Proteomes" id="UP000799750"/>
    </source>
</evidence>
<proteinExistence type="predicted"/>
<evidence type="ECO:0000256" key="2">
    <source>
        <dbReference type="SAM" id="SignalP"/>
    </source>
</evidence>
<dbReference type="PANTHER" id="PTHR10374">
    <property type="entry name" value="LACTOYLGLUTATHIONE LYASE GLYOXALASE I"/>
    <property type="match status" value="1"/>
</dbReference>
<dbReference type="GO" id="GO:0046872">
    <property type="term" value="F:metal ion binding"/>
    <property type="evidence" value="ECO:0007669"/>
    <property type="project" value="UniProtKB-KW"/>
</dbReference>
<organism evidence="4 5">
    <name type="scientific">Lophium mytilinum</name>
    <dbReference type="NCBI Taxonomy" id="390894"/>
    <lineage>
        <taxon>Eukaryota</taxon>
        <taxon>Fungi</taxon>
        <taxon>Dikarya</taxon>
        <taxon>Ascomycota</taxon>
        <taxon>Pezizomycotina</taxon>
        <taxon>Dothideomycetes</taxon>
        <taxon>Pleosporomycetidae</taxon>
        <taxon>Mytilinidiales</taxon>
        <taxon>Mytilinidiaceae</taxon>
        <taxon>Lophium</taxon>
    </lineage>
</organism>
<reference evidence="4" key="1">
    <citation type="journal article" date="2020" name="Stud. Mycol.">
        <title>101 Dothideomycetes genomes: a test case for predicting lifestyles and emergence of pathogens.</title>
        <authorList>
            <person name="Haridas S."/>
            <person name="Albert R."/>
            <person name="Binder M."/>
            <person name="Bloem J."/>
            <person name="Labutti K."/>
            <person name="Salamov A."/>
            <person name="Andreopoulos B."/>
            <person name="Baker S."/>
            <person name="Barry K."/>
            <person name="Bills G."/>
            <person name="Bluhm B."/>
            <person name="Cannon C."/>
            <person name="Castanera R."/>
            <person name="Culley D."/>
            <person name="Daum C."/>
            <person name="Ezra D."/>
            <person name="Gonzalez J."/>
            <person name="Henrissat B."/>
            <person name="Kuo A."/>
            <person name="Liang C."/>
            <person name="Lipzen A."/>
            <person name="Lutzoni F."/>
            <person name="Magnuson J."/>
            <person name="Mondo S."/>
            <person name="Nolan M."/>
            <person name="Ohm R."/>
            <person name="Pangilinan J."/>
            <person name="Park H.-J."/>
            <person name="Ramirez L."/>
            <person name="Alfaro M."/>
            <person name="Sun H."/>
            <person name="Tritt A."/>
            <person name="Yoshinaga Y."/>
            <person name="Zwiers L.-H."/>
            <person name="Turgeon B."/>
            <person name="Goodwin S."/>
            <person name="Spatafora J."/>
            <person name="Crous P."/>
            <person name="Grigoriev I."/>
        </authorList>
    </citation>
    <scope>NUCLEOTIDE SEQUENCE</scope>
    <source>
        <strain evidence="4">CBS 269.34</strain>
    </source>
</reference>
<dbReference type="GO" id="GO:0004462">
    <property type="term" value="F:lactoylglutathione lyase activity"/>
    <property type="evidence" value="ECO:0007669"/>
    <property type="project" value="InterPro"/>
</dbReference>